<dbReference type="InterPro" id="IPR050519">
    <property type="entry name" value="Glycosyltransf_28_UgtP"/>
</dbReference>
<protein>
    <submittedName>
        <fullName evidence="1">Putative monogalactosyldiacylglycerol synthase, chloroplastic</fullName>
    </submittedName>
</protein>
<dbReference type="STRING" id="906689.A0A2I0W7Y3"/>
<dbReference type="AlphaFoldDB" id="A0A2I0W7Y3"/>
<reference evidence="1 2" key="2">
    <citation type="journal article" date="2017" name="Nature">
        <title>The Apostasia genome and the evolution of orchids.</title>
        <authorList>
            <person name="Zhang G.Q."/>
            <person name="Liu K.W."/>
            <person name="Li Z."/>
            <person name="Lohaus R."/>
            <person name="Hsiao Y.Y."/>
            <person name="Niu S.C."/>
            <person name="Wang J.Y."/>
            <person name="Lin Y.C."/>
            <person name="Xu Q."/>
            <person name="Chen L.J."/>
            <person name="Yoshida K."/>
            <person name="Fujiwara S."/>
            <person name="Wang Z.W."/>
            <person name="Zhang Y.Q."/>
            <person name="Mitsuda N."/>
            <person name="Wang M."/>
            <person name="Liu G.H."/>
            <person name="Pecoraro L."/>
            <person name="Huang H.X."/>
            <person name="Xiao X.J."/>
            <person name="Lin M."/>
            <person name="Wu X.Y."/>
            <person name="Wu W.L."/>
            <person name="Chen Y.Y."/>
            <person name="Chang S.B."/>
            <person name="Sakamoto S."/>
            <person name="Ohme-Takagi M."/>
            <person name="Yagi M."/>
            <person name="Zeng S.J."/>
            <person name="Shen C.Y."/>
            <person name="Yeh C.M."/>
            <person name="Luo Y.B."/>
            <person name="Tsai W.C."/>
            <person name="Van de Peer Y."/>
            <person name="Liu Z.J."/>
        </authorList>
    </citation>
    <scope>NUCLEOTIDE SEQUENCE [LARGE SCALE GENOMIC DNA]</scope>
    <source>
        <tissue evidence="1">The whole plant</tissue>
    </source>
</reference>
<evidence type="ECO:0000313" key="1">
    <source>
        <dbReference type="EMBL" id="PKU71778.1"/>
    </source>
</evidence>
<evidence type="ECO:0000313" key="2">
    <source>
        <dbReference type="Proteomes" id="UP000233837"/>
    </source>
</evidence>
<gene>
    <name evidence="1" type="primary">MGD A</name>
    <name evidence="1" type="ORF">MA16_Dca008307</name>
</gene>
<dbReference type="PANTHER" id="PTHR43025">
    <property type="entry name" value="MONOGALACTOSYLDIACYLGLYCEROL SYNTHASE"/>
    <property type="match status" value="1"/>
</dbReference>
<accession>A0A2I0W7Y3</accession>
<proteinExistence type="predicted"/>
<keyword evidence="2" id="KW-1185">Reference proteome</keyword>
<reference evidence="1 2" key="1">
    <citation type="journal article" date="2016" name="Sci. Rep.">
        <title>The Dendrobium catenatum Lindl. genome sequence provides insights into polysaccharide synthase, floral development and adaptive evolution.</title>
        <authorList>
            <person name="Zhang G.Q."/>
            <person name="Xu Q."/>
            <person name="Bian C."/>
            <person name="Tsai W.C."/>
            <person name="Yeh C.M."/>
            <person name="Liu K.W."/>
            <person name="Yoshida K."/>
            <person name="Zhang L.S."/>
            <person name="Chang S.B."/>
            <person name="Chen F."/>
            <person name="Shi Y."/>
            <person name="Su Y.Y."/>
            <person name="Zhang Y.Q."/>
            <person name="Chen L.J."/>
            <person name="Yin Y."/>
            <person name="Lin M."/>
            <person name="Huang H."/>
            <person name="Deng H."/>
            <person name="Wang Z.W."/>
            <person name="Zhu S.L."/>
            <person name="Zhao X."/>
            <person name="Deng C."/>
            <person name="Niu S.C."/>
            <person name="Huang J."/>
            <person name="Wang M."/>
            <person name="Liu G.H."/>
            <person name="Yang H.J."/>
            <person name="Xiao X.J."/>
            <person name="Hsiao Y.Y."/>
            <person name="Wu W.L."/>
            <person name="Chen Y.Y."/>
            <person name="Mitsuda N."/>
            <person name="Ohme-Takagi M."/>
            <person name="Luo Y.B."/>
            <person name="Van de Peer Y."/>
            <person name="Liu Z.J."/>
        </authorList>
    </citation>
    <scope>NUCLEOTIDE SEQUENCE [LARGE SCALE GENOMIC DNA]</scope>
    <source>
        <tissue evidence="1">The whole plant</tissue>
    </source>
</reference>
<name>A0A2I0W7Y3_9ASPA</name>
<organism evidence="1 2">
    <name type="scientific">Dendrobium catenatum</name>
    <dbReference type="NCBI Taxonomy" id="906689"/>
    <lineage>
        <taxon>Eukaryota</taxon>
        <taxon>Viridiplantae</taxon>
        <taxon>Streptophyta</taxon>
        <taxon>Embryophyta</taxon>
        <taxon>Tracheophyta</taxon>
        <taxon>Spermatophyta</taxon>
        <taxon>Magnoliopsida</taxon>
        <taxon>Liliopsida</taxon>
        <taxon>Asparagales</taxon>
        <taxon>Orchidaceae</taxon>
        <taxon>Epidendroideae</taxon>
        <taxon>Malaxideae</taxon>
        <taxon>Dendrobiinae</taxon>
        <taxon>Dendrobium</taxon>
    </lineage>
</organism>
<sequence>MEVVAPSGSEAVLMVCDDGSVLTRDRSQMAEMTRAMAAMTAQLTALGVKPQVAVRHDVPPSRGRGGRGRVAIQESWNHDTHTPPPPNLYTSSLIVESNSSDDEMIDILQHPVTSPLPYSASYDSLSTFRSHLIPEGGLAINISSDEKEDFRHQTTTRQPSPHQIRGIGEVGNVPYVVENGCGKFSKSPKEIARIVADWFGSKSEELRAMSQNCMKLARPDAVFKIVHDLHELVRHRNLAPQIGSLLSRYAMVSCQTCSIQPSSPPPVTPPDVWPVRPIKKSRSRNDVDQFFSPDLALPAKSPASRHLCSRRRFLHNPTSSGSRIP</sequence>
<dbReference type="Proteomes" id="UP000233837">
    <property type="component" value="Unassembled WGS sequence"/>
</dbReference>
<dbReference type="EMBL" id="KZ502859">
    <property type="protein sequence ID" value="PKU71778.1"/>
    <property type="molecule type" value="Genomic_DNA"/>
</dbReference>
<dbReference type="PANTHER" id="PTHR43025:SF3">
    <property type="entry name" value="MONOGALACTOSYLDIACYLGLYCEROL SYNTHASE 1, CHLOROPLASTIC"/>
    <property type="match status" value="1"/>
</dbReference>